<name>A0A839YCB8_9ACTN</name>
<feature type="domain" description="HTH araC/xylS-type" evidence="4">
    <location>
        <begin position="176"/>
        <end position="266"/>
    </location>
</feature>
<dbReference type="AlphaFoldDB" id="A0A839YCB8"/>
<dbReference type="SMART" id="SM00342">
    <property type="entry name" value="HTH_ARAC"/>
    <property type="match status" value="1"/>
</dbReference>
<dbReference type="PANTHER" id="PTHR46796">
    <property type="entry name" value="HTH-TYPE TRANSCRIPTIONAL ACTIVATOR RHAS-RELATED"/>
    <property type="match status" value="1"/>
</dbReference>
<evidence type="ECO:0000259" key="4">
    <source>
        <dbReference type="PROSITE" id="PS01124"/>
    </source>
</evidence>
<dbReference type="InterPro" id="IPR050204">
    <property type="entry name" value="AraC_XylS_family_regulators"/>
</dbReference>
<evidence type="ECO:0000313" key="6">
    <source>
        <dbReference type="Proteomes" id="UP000580718"/>
    </source>
</evidence>
<dbReference type="Pfam" id="PF12833">
    <property type="entry name" value="HTH_18"/>
    <property type="match status" value="1"/>
</dbReference>
<dbReference type="PANTHER" id="PTHR46796:SF15">
    <property type="entry name" value="BLL1074 PROTEIN"/>
    <property type="match status" value="1"/>
</dbReference>
<dbReference type="GO" id="GO:0003700">
    <property type="term" value="F:DNA-binding transcription factor activity"/>
    <property type="evidence" value="ECO:0007669"/>
    <property type="project" value="InterPro"/>
</dbReference>
<sequence>MGSEWVEHRVHPALRRYVATAVGYRQEGLAPGVHRGLPSPHLTFVVTLDEPLVVAAHPDPQQAPGRYDGLVGGLHTRPALIVHPGRQVGLQLALTPLGARALLGVPAGALAGLDVAVPDLLGARGAELVDRVRAATDWPGRFAAVEQVLLRGAHPHAAPAPEVAEAWRLTTAAGGRLRVREVADRVGWSDRHLGERFRAETGLTPKAAARVVRFDRARRALAARAGAGRALDLAGLAVAAGYADQAHLTREWRALSGLPPTGWLAAELGFVQDGTAAGAAGSGHDHL</sequence>
<dbReference type="PROSITE" id="PS01124">
    <property type="entry name" value="HTH_ARAC_FAMILY_2"/>
    <property type="match status" value="1"/>
</dbReference>
<accession>A0A839YCB8</accession>
<dbReference type="InterPro" id="IPR018060">
    <property type="entry name" value="HTH_AraC"/>
</dbReference>
<reference evidence="5 6" key="1">
    <citation type="submission" date="2020-08" db="EMBL/GenBank/DDBJ databases">
        <title>Sequencing the genomes of 1000 actinobacteria strains.</title>
        <authorList>
            <person name="Klenk H.-P."/>
        </authorList>
    </citation>
    <scope>NUCLEOTIDE SEQUENCE [LARGE SCALE GENOMIC DNA]</scope>
    <source>
        <strain evidence="5 6">DSM 16678</strain>
    </source>
</reference>
<evidence type="ECO:0000256" key="1">
    <source>
        <dbReference type="ARBA" id="ARBA00023015"/>
    </source>
</evidence>
<evidence type="ECO:0000313" key="5">
    <source>
        <dbReference type="EMBL" id="MBB3677403.1"/>
    </source>
</evidence>
<organism evidence="5 6">
    <name type="scientific">Modestobacter versicolor</name>
    <dbReference type="NCBI Taxonomy" id="429133"/>
    <lineage>
        <taxon>Bacteria</taxon>
        <taxon>Bacillati</taxon>
        <taxon>Actinomycetota</taxon>
        <taxon>Actinomycetes</taxon>
        <taxon>Geodermatophilales</taxon>
        <taxon>Geodermatophilaceae</taxon>
        <taxon>Modestobacter</taxon>
    </lineage>
</organism>
<evidence type="ECO:0000256" key="3">
    <source>
        <dbReference type="ARBA" id="ARBA00023163"/>
    </source>
</evidence>
<gene>
    <name evidence="5" type="ORF">FHX36_003138</name>
</gene>
<dbReference type="RefSeq" id="WP_183513892.1">
    <property type="nucleotide sequence ID" value="NZ_JACIBU010000001.1"/>
</dbReference>
<keyword evidence="1" id="KW-0805">Transcription regulation</keyword>
<proteinExistence type="predicted"/>
<comment type="caution">
    <text evidence="5">The sequence shown here is derived from an EMBL/GenBank/DDBJ whole genome shotgun (WGS) entry which is preliminary data.</text>
</comment>
<dbReference type="GO" id="GO:0043565">
    <property type="term" value="F:sequence-specific DNA binding"/>
    <property type="evidence" value="ECO:0007669"/>
    <property type="project" value="InterPro"/>
</dbReference>
<dbReference type="Gene3D" id="1.10.10.60">
    <property type="entry name" value="Homeodomain-like"/>
    <property type="match status" value="1"/>
</dbReference>
<evidence type="ECO:0000256" key="2">
    <source>
        <dbReference type="ARBA" id="ARBA00023125"/>
    </source>
</evidence>
<keyword evidence="2 5" id="KW-0238">DNA-binding</keyword>
<dbReference type="Proteomes" id="UP000580718">
    <property type="component" value="Unassembled WGS sequence"/>
</dbReference>
<dbReference type="EMBL" id="JACIBU010000001">
    <property type="protein sequence ID" value="MBB3677403.1"/>
    <property type="molecule type" value="Genomic_DNA"/>
</dbReference>
<protein>
    <submittedName>
        <fullName evidence="5">AraC-like DNA-binding protein</fullName>
    </submittedName>
</protein>
<keyword evidence="3" id="KW-0804">Transcription</keyword>